<dbReference type="InParanoid" id="A0A409VPB0"/>
<dbReference type="Pfam" id="PF00724">
    <property type="entry name" value="Oxidored_FMN"/>
    <property type="match status" value="3"/>
</dbReference>
<keyword evidence="3" id="KW-1185">Reference proteome</keyword>
<reference evidence="2 3" key="1">
    <citation type="journal article" date="2018" name="Evol. Lett.">
        <title>Horizontal gene cluster transfer increased hallucinogenic mushroom diversity.</title>
        <authorList>
            <person name="Reynolds H.T."/>
            <person name="Vijayakumar V."/>
            <person name="Gluck-Thaler E."/>
            <person name="Korotkin H.B."/>
            <person name="Matheny P.B."/>
            <person name="Slot J.C."/>
        </authorList>
    </citation>
    <scope>NUCLEOTIDE SEQUENCE [LARGE SCALE GENOMIC DNA]</scope>
    <source>
        <strain evidence="2 3">SRW20</strain>
    </source>
</reference>
<dbReference type="PANTHER" id="PTHR22893:SF91">
    <property type="entry name" value="NADPH DEHYDROGENASE 2-RELATED"/>
    <property type="match status" value="1"/>
</dbReference>
<dbReference type="InterPro" id="IPR001155">
    <property type="entry name" value="OxRdtase_FMN_N"/>
</dbReference>
<gene>
    <name evidence="2" type="ORF">CVT26_005742</name>
</gene>
<organism evidence="2 3">
    <name type="scientific">Gymnopilus dilepis</name>
    <dbReference type="NCBI Taxonomy" id="231916"/>
    <lineage>
        <taxon>Eukaryota</taxon>
        <taxon>Fungi</taxon>
        <taxon>Dikarya</taxon>
        <taxon>Basidiomycota</taxon>
        <taxon>Agaricomycotina</taxon>
        <taxon>Agaricomycetes</taxon>
        <taxon>Agaricomycetidae</taxon>
        <taxon>Agaricales</taxon>
        <taxon>Agaricineae</taxon>
        <taxon>Hymenogastraceae</taxon>
        <taxon>Gymnopilus</taxon>
    </lineage>
</organism>
<feature type="domain" description="NADH:flavin oxidoreductase/NADH oxidase N-terminal" evidence="1">
    <location>
        <begin position="738"/>
        <end position="1075"/>
    </location>
</feature>
<evidence type="ECO:0000259" key="1">
    <source>
        <dbReference type="Pfam" id="PF00724"/>
    </source>
</evidence>
<proteinExistence type="predicted"/>
<dbReference type="InterPro" id="IPR013785">
    <property type="entry name" value="Aldolase_TIM"/>
</dbReference>
<dbReference type="CDD" id="cd02933">
    <property type="entry name" value="OYE_like_FMN"/>
    <property type="match status" value="3"/>
</dbReference>
<sequence length="1109" mass="122720">MSANFDSLLTPLKIGDLTIKNRVTMASLTRNRAEDSYPTELMKEYYVQRASAGLITTEGTLITRQGLEWPHAPGIWDDKHVEKWKDIVDAVHEAGTKIFSQLWHVGRIAHPDMPQQKLAGTPVYGPSAIKARGGKFRLLPGVPGYVTPTAIDDPRKIIAQFKEAAINAKKAGFDGVELIANGGYIVAEFLDSTANQRTDEWGGSKENRVRFLIETLKVMQEVFGRNVGLKISPTGGYNDVGMPLEETLDSFSYYLSEVDKLGLAYIILMRYTPSLDLVIDGSLRGIKHDVLEAYRPFIKNTPLFLNGHVSPEEGAELVKAGKIDGITIGFGWITHPDLVKRLEHGKPLDNVLETKLLYTGVGDDWSRGYTDYPAAIGDITIKNRITMAALTRSRSDDTYPTDIMKEYYLQRADAGLIVSEGVLITRQGTEWPRAPGIWDEKHVEGWKKITDAVHEAGGRIYAQLWHVGRAAHPDMPQQKLAGIPVYAPSAISARGGKFRSLPGTPGYVTPTAIDDPRKLIALFERAAVNAKKAGFDGVELHGANGYLVHQFLDSTSNNRTDEWGGSKENRARFALETLKVLQKVFGKNVAVKASPAGGYNDMGMPLEETLDTYRYYFAELDKLGLAYINLTRYTPILDATFDGVPRAIQHDVLGSYRPFIKNTPLFLNGGVLPEEGSQLVSSGQVDGISIGFNFITHPDLVRRVEHGKALTNTPDISHLQTDDNERPENWAKGYTDYPILIGDVTIKNRITMAAMTRSRSDNTYPTDLMKEFYVQRADAGLLVSEGILISRQGTMWPRAPGIWDDRHVEGWKNITDAVHRAGGVIYAQLWHVGRLAHPDMLQQKLAGTPVYAPSAVAARGGIFRSLPGTPGYVTPTEINNPEKVIAEFRLAAINAKKAGFDGVELQAGNGYLVHQFLDNTSNHRTDRWGGSKENRARFAFEILRVLQETFGQNVAIKVTPTGGYNDMGMPLEETLDTYKYFFSELDNLGLAYINLIRYTAGVLDPVIDGVHRGIKHDVIETYRSFIRKTPLILNGGILPAEGAELVSSGQIDGIGIGFNFVSHPDLVKRVEHGKALDNVLDFQHLHTSEGDNNQGNWVKGYTDYPTATY</sequence>
<dbReference type="SUPFAM" id="SSF51395">
    <property type="entry name" value="FMN-linked oxidoreductases"/>
    <property type="match status" value="3"/>
</dbReference>
<evidence type="ECO:0000313" key="2">
    <source>
        <dbReference type="EMBL" id="PPQ68121.1"/>
    </source>
</evidence>
<dbReference type="Gene3D" id="3.20.20.70">
    <property type="entry name" value="Aldolase class I"/>
    <property type="match status" value="3"/>
</dbReference>
<dbReference type="EMBL" id="NHYE01005602">
    <property type="protein sequence ID" value="PPQ68121.1"/>
    <property type="molecule type" value="Genomic_DNA"/>
</dbReference>
<accession>A0A409VPB0</accession>
<protein>
    <recommendedName>
        <fullName evidence="1">NADH:flavin oxidoreductase/NADH oxidase N-terminal domain-containing protein</fullName>
    </recommendedName>
</protein>
<name>A0A409VPB0_9AGAR</name>
<dbReference type="InterPro" id="IPR045247">
    <property type="entry name" value="Oye-like"/>
</dbReference>
<dbReference type="OrthoDB" id="276546at2759"/>
<evidence type="ECO:0000313" key="3">
    <source>
        <dbReference type="Proteomes" id="UP000284706"/>
    </source>
</evidence>
<feature type="domain" description="NADH:flavin oxidoreductase/NADH oxidase N-terminal" evidence="1">
    <location>
        <begin position="8"/>
        <end position="348"/>
    </location>
</feature>
<dbReference type="STRING" id="231916.A0A409VPB0"/>
<dbReference type="AlphaFoldDB" id="A0A409VPB0"/>
<feature type="domain" description="NADH:flavin oxidoreductase/NADH oxidase N-terminal" evidence="1">
    <location>
        <begin position="373"/>
        <end position="709"/>
    </location>
</feature>
<dbReference type="PANTHER" id="PTHR22893">
    <property type="entry name" value="NADH OXIDOREDUCTASE-RELATED"/>
    <property type="match status" value="1"/>
</dbReference>
<comment type="caution">
    <text evidence="2">The sequence shown here is derived from an EMBL/GenBank/DDBJ whole genome shotgun (WGS) entry which is preliminary data.</text>
</comment>
<dbReference type="Proteomes" id="UP000284706">
    <property type="component" value="Unassembled WGS sequence"/>
</dbReference>
<dbReference type="GO" id="GO:0010181">
    <property type="term" value="F:FMN binding"/>
    <property type="evidence" value="ECO:0007669"/>
    <property type="project" value="InterPro"/>
</dbReference>
<dbReference type="GO" id="GO:0016491">
    <property type="term" value="F:oxidoreductase activity"/>
    <property type="evidence" value="ECO:0007669"/>
    <property type="project" value="InterPro"/>
</dbReference>